<evidence type="ECO:0000313" key="6">
    <source>
        <dbReference type="Proteomes" id="UP000017396"/>
    </source>
</evidence>
<reference evidence="5 6" key="1">
    <citation type="journal article" date="2013" name="PLoS ONE">
        <title>Cultivation and Complete Genome Sequencing of Gloeobacter kilaueensis sp. nov., from a Lava Cave in Kilauea Caldera, Hawai'i.</title>
        <authorList>
            <person name="Saw J.H."/>
            <person name="Schatz M."/>
            <person name="Brown M.V."/>
            <person name="Kunkel D.D."/>
            <person name="Foster J.S."/>
            <person name="Shick H."/>
            <person name="Christensen S."/>
            <person name="Hou S."/>
            <person name="Wan X."/>
            <person name="Donachie S.P."/>
        </authorList>
    </citation>
    <scope>NUCLEOTIDE SEQUENCE [LARGE SCALE GENOMIC DNA]</scope>
    <source>
        <strain evidence="6">JS</strain>
    </source>
</reference>
<dbReference type="InterPro" id="IPR003593">
    <property type="entry name" value="AAA+_ATPase"/>
</dbReference>
<sequence>MAEAAVRIRELYKSYGPIKAVDGLSLEVPAGQIFGLLGPNGAGKTTTLRCLCTLERPDRGELEVAGVSVTADPRAARRQLGYVAQEVALDKMLTGRELLQLQADIYHLAPAVAKKQIELALELLSLEDRADDKIKTYSGGMMKRLDLAAGLLHNPRVLVLDEPTVGLDIQSRLGVWAFLRELRRRGVTILLTSHYLEEIDMLASRVAIIDRGKLIACGSPDELKRAVGGERVTLRIREFSPAEEAQQAAAALRALPFVKEVIINEAQGNALYLVVSAPDPLSTVPTLREALTRQGLPVFGIAQSRPSLDDVFLAATGQTFQDADLAAAPTGKKKKK</sequence>
<dbReference type="PANTHER" id="PTHR43582">
    <property type="entry name" value="LINEARMYCIN RESISTANCE ATP-BINDING PROTEIN LNRL"/>
    <property type="match status" value="1"/>
</dbReference>
<name>U5QR42_GLOK1</name>
<dbReference type="EMBL" id="CP003587">
    <property type="protein sequence ID" value="AGY60129.1"/>
    <property type="molecule type" value="Genomic_DNA"/>
</dbReference>
<evidence type="ECO:0000259" key="4">
    <source>
        <dbReference type="PROSITE" id="PS50893"/>
    </source>
</evidence>
<dbReference type="Gene3D" id="3.40.50.300">
    <property type="entry name" value="P-loop containing nucleotide triphosphate hydrolases"/>
    <property type="match status" value="1"/>
</dbReference>
<keyword evidence="1" id="KW-0813">Transport</keyword>
<dbReference type="InterPro" id="IPR017871">
    <property type="entry name" value="ABC_transporter-like_CS"/>
</dbReference>
<organism evidence="5 6">
    <name type="scientific">Gloeobacter kilaueensis (strain ATCC BAA-2537 / CCAP 1431/1 / ULC 316 / JS1)</name>
    <dbReference type="NCBI Taxonomy" id="1183438"/>
    <lineage>
        <taxon>Bacteria</taxon>
        <taxon>Bacillati</taxon>
        <taxon>Cyanobacteriota</taxon>
        <taxon>Cyanophyceae</taxon>
        <taxon>Gloeobacterales</taxon>
        <taxon>Gloeobacteraceae</taxon>
        <taxon>Gloeobacter</taxon>
    </lineage>
</organism>
<dbReference type="SUPFAM" id="SSF52540">
    <property type="entry name" value="P-loop containing nucleoside triphosphate hydrolases"/>
    <property type="match status" value="1"/>
</dbReference>
<dbReference type="HOGENOM" id="CLU_000604_1_2_3"/>
<evidence type="ECO:0000256" key="3">
    <source>
        <dbReference type="ARBA" id="ARBA00022840"/>
    </source>
</evidence>
<dbReference type="Proteomes" id="UP000017396">
    <property type="component" value="Chromosome"/>
</dbReference>
<evidence type="ECO:0000256" key="2">
    <source>
        <dbReference type="ARBA" id="ARBA00022741"/>
    </source>
</evidence>
<keyword evidence="6" id="KW-1185">Reference proteome</keyword>
<keyword evidence="2" id="KW-0547">Nucleotide-binding</keyword>
<gene>
    <name evidence="5" type="primary">potA</name>
    <name evidence="5" type="ORF">GKIL_3883</name>
</gene>
<dbReference type="InterPro" id="IPR027417">
    <property type="entry name" value="P-loop_NTPase"/>
</dbReference>
<protein>
    <submittedName>
        <fullName evidence="5">Daunorubicin resistance ABC transporter ATPase subunit</fullName>
    </submittedName>
</protein>
<dbReference type="AlphaFoldDB" id="U5QR42"/>
<dbReference type="eggNOG" id="COG1131">
    <property type="taxonomic scope" value="Bacteria"/>
</dbReference>
<dbReference type="GO" id="GO:0005524">
    <property type="term" value="F:ATP binding"/>
    <property type="evidence" value="ECO:0007669"/>
    <property type="project" value="UniProtKB-KW"/>
</dbReference>
<feature type="domain" description="ABC transporter" evidence="4">
    <location>
        <begin position="6"/>
        <end position="236"/>
    </location>
</feature>
<dbReference type="OrthoDB" id="9804819at2"/>
<dbReference type="InterPro" id="IPR003439">
    <property type="entry name" value="ABC_transporter-like_ATP-bd"/>
</dbReference>
<dbReference type="PROSITE" id="PS00211">
    <property type="entry name" value="ABC_TRANSPORTER_1"/>
    <property type="match status" value="1"/>
</dbReference>
<dbReference type="PANTHER" id="PTHR43582:SF5">
    <property type="entry name" value="ABC TRANSPORTER"/>
    <property type="match status" value="1"/>
</dbReference>
<evidence type="ECO:0000313" key="5">
    <source>
        <dbReference type="EMBL" id="AGY60129.1"/>
    </source>
</evidence>
<dbReference type="KEGG" id="glj:GKIL_3883"/>
<dbReference type="RefSeq" id="WP_023175456.1">
    <property type="nucleotide sequence ID" value="NC_022600.1"/>
</dbReference>
<dbReference type="GO" id="GO:0016887">
    <property type="term" value="F:ATP hydrolysis activity"/>
    <property type="evidence" value="ECO:0007669"/>
    <property type="project" value="InterPro"/>
</dbReference>
<evidence type="ECO:0000256" key="1">
    <source>
        <dbReference type="ARBA" id="ARBA00022448"/>
    </source>
</evidence>
<proteinExistence type="predicted"/>
<dbReference type="PATRIC" id="fig|1183438.3.peg.3820"/>
<dbReference type="PROSITE" id="PS50893">
    <property type="entry name" value="ABC_TRANSPORTER_2"/>
    <property type="match status" value="1"/>
</dbReference>
<dbReference type="Pfam" id="PF00005">
    <property type="entry name" value="ABC_tran"/>
    <property type="match status" value="1"/>
</dbReference>
<dbReference type="InterPro" id="IPR025302">
    <property type="entry name" value="DrrA1/2-like_C"/>
</dbReference>
<accession>U5QR42</accession>
<dbReference type="Pfam" id="PF13732">
    <property type="entry name" value="DrrA1-3_C"/>
    <property type="match status" value="1"/>
</dbReference>
<dbReference type="SMART" id="SM00382">
    <property type="entry name" value="AAA"/>
    <property type="match status" value="1"/>
</dbReference>
<keyword evidence="3" id="KW-0067">ATP-binding</keyword>
<dbReference type="STRING" id="1183438.GKIL_3883"/>